<dbReference type="GO" id="GO:0045943">
    <property type="term" value="P:positive regulation of transcription by RNA polymerase I"/>
    <property type="evidence" value="ECO:0007669"/>
    <property type="project" value="InterPro"/>
</dbReference>
<dbReference type="Pfam" id="PF00400">
    <property type="entry name" value="WD40"/>
    <property type="match status" value="1"/>
</dbReference>
<dbReference type="GO" id="GO:0032040">
    <property type="term" value="C:small-subunit processome"/>
    <property type="evidence" value="ECO:0007669"/>
    <property type="project" value="InterPro"/>
</dbReference>
<feature type="repeat" description="WD" evidence="8">
    <location>
        <begin position="306"/>
        <end position="339"/>
    </location>
</feature>
<organism evidence="9 10">
    <name type="scientific">Schistosoma rodhaini</name>
    <dbReference type="NCBI Taxonomy" id="6188"/>
    <lineage>
        <taxon>Eukaryota</taxon>
        <taxon>Metazoa</taxon>
        <taxon>Spiralia</taxon>
        <taxon>Lophotrochozoa</taxon>
        <taxon>Platyhelminthes</taxon>
        <taxon>Trematoda</taxon>
        <taxon>Digenea</taxon>
        <taxon>Strigeidida</taxon>
        <taxon>Schistosomatoidea</taxon>
        <taxon>Schistosomatidae</taxon>
        <taxon>Schistosoma</taxon>
    </lineage>
</organism>
<evidence type="ECO:0000256" key="3">
    <source>
        <dbReference type="ARBA" id="ARBA00022552"/>
    </source>
</evidence>
<dbReference type="PANTHER" id="PTHR44215:SF1">
    <property type="entry name" value="WD REPEAT-CONTAINING PROTEIN 75"/>
    <property type="match status" value="1"/>
</dbReference>
<evidence type="ECO:0000256" key="2">
    <source>
        <dbReference type="ARBA" id="ARBA00022517"/>
    </source>
</evidence>
<keyword evidence="2" id="KW-0690">Ribosome biogenesis</keyword>
<feature type="repeat" description="WD" evidence="8">
    <location>
        <begin position="47"/>
        <end position="89"/>
    </location>
</feature>
<dbReference type="PROSITE" id="PS50082">
    <property type="entry name" value="WD_REPEATS_2"/>
    <property type="match status" value="2"/>
</dbReference>
<evidence type="ECO:0000256" key="1">
    <source>
        <dbReference type="ARBA" id="ARBA00004604"/>
    </source>
</evidence>
<dbReference type="GO" id="GO:0003723">
    <property type="term" value="F:RNA binding"/>
    <property type="evidence" value="ECO:0007669"/>
    <property type="project" value="InterPro"/>
</dbReference>
<evidence type="ECO:0000256" key="5">
    <source>
        <dbReference type="ARBA" id="ARBA00022737"/>
    </source>
</evidence>
<dbReference type="InterPro" id="IPR019775">
    <property type="entry name" value="WD40_repeat_CS"/>
</dbReference>
<dbReference type="AlphaFoldDB" id="A0AA85GHZ0"/>
<dbReference type="InterPro" id="IPR011047">
    <property type="entry name" value="Quinoprotein_ADH-like_sf"/>
</dbReference>
<reference evidence="9" key="1">
    <citation type="submission" date="2022-06" db="EMBL/GenBank/DDBJ databases">
        <authorList>
            <person name="Berger JAMES D."/>
            <person name="Berger JAMES D."/>
        </authorList>
    </citation>
    <scope>NUCLEOTIDE SEQUENCE [LARGE SCALE GENOMIC DNA]</scope>
</reference>
<sequence length="948" mass="107150">MTTKVSRLSSLIVNADPVYLKSESRIVYSSDKFVVVLDAHTGVSQFLHGHRDSVVWILPGIDKPHHVISGGLDGKLIVWDTKTCEKVQILNTRFPIDFCFPTATGYIFSHTCKNKHIVKSYDRSTGNYVDYVEFPQNAIMAYKDSDFVACIVDSILIVYWINLNVSVRTYPCKFRFSLGARAVFQSSHKWNDCGAYIFGASLYSIPTNEKHSEQKNYTCIAAHPKDCIIATGNGLGEIFIWWNLCAQTDDHLNMLNPVSDEWTGSENCSEDDSFDHVKKAIKKHFAKGHLFTYYPVHPSHVKRSLLHWHSVQVTSLCFTSCGTHLLSGGLEGVLVKWDVTDCFGGPQQRRFLPHFGYPVSSVRSHGGFCEDIISVNLENNSFHIMDGAFTIIYSKQGFMQFPKHWFPIPAAFMMPENLMTLQSKLSHIDDELSSTYLLTNGGCGKIQLMNVNDREHGVQKIDITHQNLIVRSMDSKHPVIHAEVLLMAQLSTEVAFTWFVTYECVKKLADHERGLPIDDQSRLTWWQCRESEKKNENEDMSSSSVNGIHDFVKFTSVDTYSMSHFGCPAVSMEFVPSEKNQLYVLLMDYRLMIWNYNFEYTKNPIYSPWIPTSCHLLSYSNPNRSIIPPGSLVIPFNVQSNVDESNTSTSLLVYSGLNLTLLNWNEILLESNPKVAASICLKDNLSSLWPDSKKVIIDKCALVSHTDNDDDNVARYLAITVRGHASRSMSERVSLGALCLVKCTSSSIEIMSVVSDVSATCLTSHPSKPWLAVGLKNGTVAIYEVQLNTNIKLNMLHSLSNLASQPLCDRIHKSGVKNKHKQSNGTMFVSLCFIPLNDNDDHVQLVGLMKTLIGRETGRYDLVYYGTRKQAQKNLKETTRLNMQPKQRSLLQLVDTASPVKFDNHIRANKRKLDSDIQLENTLKQISEYPIYTAPPPDQVLHQLLRKH</sequence>
<name>A0AA85GHZ0_9TREM</name>
<keyword evidence="3" id="KW-0698">rRNA processing</keyword>
<accession>A0AA85GHZ0</accession>
<dbReference type="InterPro" id="IPR001680">
    <property type="entry name" value="WD40_rpt"/>
</dbReference>
<evidence type="ECO:0000313" key="10">
    <source>
        <dbReference type="WBParaSite" id="SRDH1_95080.2"/>
    </source>
</evidence>
<keyword evidence="9" id="KW-1185">Reference proteome</keyword>
<evidence type="ECO:0000256" key="4">
    <source>
        <dbReference type="ARBA" id="ARBA00022574"/>
    </source>
</evidence>
<dbReference type="InterPro" id="IPR053826">
    <property type="entry name" value="WDR75"/>
</dbReference>
<dbReference type="InterPro" id="IPR015943">
    <property type="entry name" value="WD40/YVTN_repeat-like_dom_sf"/>
</dbReference>
<dbReference type="GO" id="GO:2000234">
    <property type="term" value="P:positive regulation of rRNA processing"/>
    <property type="evidence" value="ECO:0007669"/>
    <property type="project" value="TreeGrafter"/>
</dbReference>
<dbReference type="Proteomes" id="UP000050792">
    <property type="component" value="Unassembled WGS sequence"/>
</dbReference>
<evidence type="ECO:0008006" key="11">
    <source>
        <dbReference type="Google" id="ProtNLM"/>
    </source>
</evidence>
<keyword evidence="6" id="KW-0804">Transcription</keyword>
<keyword evidence="5" id="KW-0677">Repeat</keyword>
<proteinExistence type="predicted"/>
<keyword evidence="4 8" id="KW-0853">WD repeat</keyword>
<dbReference type="WBParaSite" id="SRDH1_95080.2">
    <property type="protein sequence ID" value="SRDH1_95080.2"/>
    <property type="gene ID" value="SRDH1_95080"/>
</dbReference>
<dbReference type="SMART" id="SM00320">
    <property type="entry name" value="WD40"/>
    <property type="match status" value="5"/>
</dbReference>
<dbReference type="GO" id="GO:0006364">
    <property type="term" value="P:rRNA processing"/>
    <property type="evidence" value="ECO:0007669"/>
    <property type="project" value="UniProtKB-KW"/>
</dbReference>
<protein>
    <recommendedName>
        <fullName evidence="11">WD repeat-containing protein 75</fullName>
    </recommendedName>
</protein>
<dbReference type="PANTHER" id="PTHR44215">
    <property type="entry name" value="WD REPEAT-CONTAINING PROTEIN 75"/>
    <property type="match status" value="1"/>
</dbReference>
<dbReference type="PROSITE" id="PS00678">
    <property type="entry name" value="WD_REPEATS_1"/>
    <property type="match status" value="1"/>
</dbReference>
<dbReference type="Gene3D" id="2.130.10.10">
    <property type="entry name" value="YVTN repeat-like/Quinoprotein amine dehydrogenase"/>
    <property type="match status" value="2"/>
</dbReference>
<evidence type="ECO:0000256" key="8">
    <source>
        <dbReference type="PROSITE-ProRule" id="PRU00221"/>
    </source>
</evidence>
<reference evidence="10" key="2">
    <citation type="submission" date="2023-11" db="UniProtKB">
        <authorList>
            <consortium name="WormBaseParasite"/>
        </authorList>
    </citation>
    <scope>IDENTIFICATION</scope>
</reference>
<evidence type="ECO:0000256" key="7">
    <source>
        <dbReference type="ARBA" id="ARBA00023242"/>
    </source>
</evidence>
<keyword evidence="7" id="KW-0539">Nucleus</keyword>
<evidence type="ECO:0000256" key="6">
    <source>
        <dbReference type="ARBA" id="ARBA00023163"/>
    </source>
</evidence>
<comment type="subcellular location">
    <subcellularLocation>
        <location evidence="1">Nucleus</location>
        <location evidence="1">Nucleolus</location>
    </subcellularLocation>
</comment>
<evidence type="ECO:0000313" key="9">
    <source>
        <dbReference type="Proteomes" id="UP000050792"/>
    </source>
</evidence>
<dbReference type="SUPFAM" id="SSF50998">
    <property type="entry name" value="Quinoprotein alcohol dehydrogenase-like"/>
    <property type="match status" value="1"/>
</dbReference>